<proteinExistence type="predicted"/>
<sequence>MPMFDSLFQSWRSHLSPQQAIKLAQFYLASAETADEPVIAMALCEQAETNLDRIKRPKSLGALEDEEYKIFREDVAAAYSKHAKFMADWKYAEKALASRTKSEKWGGVAFKEEAPLASKLAVREHAPLLEGIFEDNVARPTTVLGGLPEVNQPLINTTQLAYCLAAVDAIATTAEADLPDATRVWALAVKKDHDEEKRLREL</sequence>
<name>A0A9P6M5Y7_MORAP</name>
<comment type="caution">
    <text evidence="1">The sequence shown here is derived from an EMBL/GenBank/DDBJ whole genome shotgun (WGS) entry which is preliminary data.</text>
</comment>
<evidence type="ECO:0000313" key="2">
    <source>
        <dbReference type="Proteomes" id="UP000738359"/>
    </source>
</evidence>
<feature type="non-terminal residue" evidence="1">
    <location>
        <position position="1"/>
    </location>
</feature>
<accession>A0A9P6M5Y7</accession>
<dbReference type="AlphaFoldDB" id="A0A9P6M5Y7"/>
<reference evidence="1" key="1">
    <citation type="journal article" date="2020" name="Fungal Divers.">
        <title>Resolving the Mortierellaceae phylogeny through synthesis of multi-gene phylogenetics and phylogenomics.</title>
        <authorList>
            <person name="Vandepol N."/>
            <person name="Liber J."/>
            <person name="Desiro A."/>
            <person name="Na H."/>
            <person name="Kennedy M."/>
            <person name="Barry K."/>
            <person name="Grigoriev I.V."/>
            <person name="Miller A.N."/>
            <person name="O'Donnell K."/>
            <person name="Stajich J.E."/>
            <person name="Bonito G."/>
        </authorList>
    </citation>
    <scope>NUCLEOTIDE SEQUENCE</scope>
    <source>
        <strain evidence="1">CK1249</strain>
    </source>
</reference>
<protein>
    <submittedName>
        <fullName evidence="1">Uncharacterized protein</fullName>
    </submittedName>
</protein>
<gene>
    <name evidence="1" type="ORF">BGZ70_008309</name>
</gene>
<evidence type="ECO:0000313" key="1">
    <source>
        <dbReference type="EMBL" id="KAF9967757.1"/>
    </source>
</evidence>
<organism evidence="1 2">
    <name type="scientific">Mortierella alpina</name>
    <name type="common">Oleaginous fungus</name>
    <name type="synonym">Mortierella renispora</name>
    <dbReference type="NCBI Taxonomy" id="64518"/>
    <lineage>
        <taxon>Eukaryota</taxon>
        <taxon>Fungi</taxon>
        <taxon>Fungi incertae sedis</taxon>
        <taxon>Mucoromycota</taxon>
        <taxon>Mortierellomycotina</taxon>
        <taxon>Mortierellomycetes</taxon>
        <taxon>Mortierellales</taxon>
        <taxon>Mortierellaceae</taxon>
        <taxon>Mortierella</taxon>
    </lineage>
</organism>
<dbReference type="OrthoDB" id="2445729at2759"/>
<dbReference type="EMBL" id="JAAAHY010000059">
    <property type="protein sequence ID" value="KAF9967757.1"/>
    <property type="molecule type" value="Genomic_DNA"/>
</dbReference>
<keyword evidence="2" id="KW-1185">Reference proteome</keyword>
<dbReference type="Proteomes" id="UP000738359">
    <property type="component" value="Unassembled WGS sequence"/>
</dbReference>